<dbReference type="EMBL" id="QZJW01000005">
    <property type="protein sequence ID" value="RJO62054.1"/>
    <property type="molecule type" value="Genomic_DNA"/>
</dbReference>
<dbReference type="CDD" id="cd00009">
    <property type="entry name" value="AAA"/>
    <property type="match status" value="1"/>
</dbReference>
<dbReference type="CDD" id="cd19499">
    <property type="entry name" value="RecA-like_ClpB_Hsp104-like"/>
    <property type="match status" value="1"/>
</dbReference>
<dbReference type="Proteomes" id="UP000285655">
    <property type="component" value="Unassembled WGS sequence"/>
</dbReference>
<evidence type="ECO:0000259" key="6">
    <source>
        <dbReference type="SMART" id="SM01086"/>
    </source>
</evidence>
<keyword evidence="7" id="KW-0645">Protease</keyword>
<keyword evidence="4" id="KW-0472">Membrane</keyword>
<protein>
    <submittedName>
        <fullName evidence="7">ATP-dependent Clp protease ATP-binding subunit</fullName>
    </submittedName>
</protein>
<keyword evidence="7" id="KW-0378">Hydrolase</keyword>
<sequence>MANPIQINFVRNEQKIRAAKLSSLLNKKLVVLTLKVFASLGFIALIALITEYFFLDFAALLSLILRILLFLGLKSFVFLIFIRNYFREIEEDIKISENTSSYNIFDICDLETVKILAEVDLNKPSLSDFYSKLLGTDRVGFITSEMGMNDEFNQKMISGLPKEQNLLPRILGYAIENAIKEKSQFVTSADVFYGFMRCSATLDQALMSVEIDENDLFSIVFWSNNLFKKILYPKTTVDKLHSKGAGIAEGWASGYTLFLDRFSYDVTDPRQFGSFSALGREKILAEIENVLSKDAKNNCILVGEAGSGKTSVVRGFAEKVYWGDTLPELSHKRVVCLDTASLLSGVTDAGEAEERLLGVLNDAVRAGNVILFIDDIHILLSGGGNKVGTIDASEVIAPYLQSSQLKVIGVTSNNNYQTYIAPRSQISGNMEHIEVPPTDEAQTIRILEDLSMYFSIKYKIRITYNALKEVYKLSERFTLEKGFPARAVDFLENVCTAAKNAKEKTLDRHAIDRLAESTLNVPVQEAGGDEREVLLKLEEKLHSRVIGQDEAVKAVSQALQRARTQVTDTKRPIGTFLFLGPTGVGKTELTKALAWAYFGSEESMVRMDMNEFQDAESVSRFIGRKIPGSEDLEGGEFVKKVREKPFSVVLLDELEKAHGDILNLFLQILDEGYCTDGMGNKISFQNSIIIATSNAGANLIREGVTKGIPSENFKSELLNYLQSRGIYKPEFLNRFDGCIVFKPLTKEELLKIAGLIFQASCESLKQKGYIIQAEQPVLEKLVALGYQPEFGARPMRRVFQDKVESMLARKILEGAIQKGVPFMVRLADLEGASETPVENAGGTV</sequence>
<dbReference type="InterPro" id="IPR041546">
    <property type="entry name" value="ClpA/ClpB_AAA_lid"/>
</dbReference>
<keyword evidence="1" id="KW-0547">Nucleotide-binding</keyword>
<dbReference type="PANTHER" id="PTHR11638">
    <property type="entry name" value="ATP-DEPENDENT CLP PROTEASE"/>
    <property type="match status" value="1"/>
</dbReference>
<dbReference type="SMART" id="SM01086">
    <property type="entry name" value="ClpB_D2-small"/>
    <property type="match status" value="1"/>
</dbReference>
<feature type="domain" description="Clp ATPase C-terminal" evidence="6">
    <location>
        <begin position="744"/>
        <end position="836"/>
    </location>
</feature>
<dbReference type="Gene3D" id="1.10.8.60">
    <property type="match status" value="2"/>
</dbReference>
<proteinExistence type="predicted"/>
<dbReference type="GO" id="GO:0034605">
    <property type="term" value="P:cellular response to heat"/>
    <property type="evidence" value="ECO:0007669"/>
    <property type="project" value="TreeGrafter"/>
</dbReference>
<dbReference type="GO" id="GO:0016887">
    <property type="term" value="F:ATP hydrolysis activity"/>
    <property type="evidence" value="ECO:0007669"/>
    <property type="project" value="InterPro"/>
</dbReference>
<reference evidence="7 8" key="1">
    <citation type="journal article" date="2017" name="ISME J.">
        <title>Energy and carbon metabolisms in a deep terrestrial subsurface fluid microbial community.</title>
        <authorList>
            <person name="Momper L."/>
            <person name="Jungbluth S.P."/>
            <person name="Lee M.D."/>
            <person name="Amend J.P."/>
        </authorList>
    </citation>
    <scope>NUCLEOTIDE SEQUENCE [LARGE SCALE GENOMIC DNA]</scope>
    <source>
        <strain evidence="7">SURF_29</strain>
    </source>
</reference>
<accession>A0A419DFZ8</accession>
<dbReference type="InterPro" id="IPR003593">
    <property type="entry name" value="AAA+_ATPase"/>
</dbReference>
<gene>
    <name evidence="7" type="ORF">C4544_00955</name>
</gene>
<feature type="transmembrane region" description="Helical" evidence="4">
    <location>
        <begin position="60"/>
        <end position="82"/>
    </location>
</feature>
<dbReference type="InterPro" id="IPR001270">
    <property type="entry name" value="ClpA/B"/>
</dbReference>
<evidence type="ECO:0000256" key="2">
    <source>
        <dbReference type="ARBA" id="ARBA00022840"/>
    </source>
</evidence>
<feature type="domain" description="AAA+ ATPase" evidence="5">
    <location>
        <begin position="295"/>
        <end position="437"/>
    </location>
</feature>
<dbReference type="GO" id="GO:0006508">
    <property type="term" value="P:proteolysis"/>
    <property type="evidence" value="ECO:0007669"/>
    <property type="project" value="UniProtKB-KW"/>
</dbReference>
<dbReference type="GO" id="GO:0008233">
    <property type="term" value="F:peptidase activity"/>
    <property type="evidence" value="ECO:0007669"/>
    <property type="project" value="UniProtKB-KW"/>
</dbReference>
<dbReference type="Pfam" id="PF17871">
    <property type="entry name" value="AAA_lid_9"/>
    <property type="match status" value="1"/>
</dbReference>
<organism evidence="7 8">
    <name type="scientific">candidate division WS5 bacterium</name>
    <dbReference type="NCBI Taxonomy" id="2093353"/>
    <lineage>
        <taxon>Bacteria</taxon>
        <taxon>candidate division WS5</taxon>
    </lineage>
</organism>
<dbReference type="SUPFAM" id="SSF52540">
    <property type="entry name" value="P-loop containing nucleoside triphosphate hydrolases"/>
    <property type="match status" value="2"/>
</dbReference>
<name>A0A419DFZ8_9BACT</name>
<dbReference type="InterPro" id="IPR003959">
    <property type="entry name" value="ATPase_AAA_core"/>
</dbReference>
<dbReference type="SMART" id="SM00382">
    <property type="entry name" value="AAA"/>
    <property type="match status" value="2"/>
</dbReference>
<feature type="domain" description="AAA+ ATPase" evidence="5">
    <location>
        <begin position="572"/>
        <end position="714"/>
    </location>
</feature>
<dbReference type="InterPro" id="IPR050130">
    <property type="entry name" value="ClpA_ClpB"/>
</dbReference>
<evidence type="ECO:0000259" key="5">
    <source>
        <dbReference type="SMART" id="SM00382"/>
    </source>
</evidence>
<dbReference type="Pfam" id="PF00004">
    <property type="entry name" value="AAA"/>
    <property type="match status" value="1"/>
</dbReference>
<feature type="transmembrane region" description="Helical" evidence="4">
    <location>
        <begin position="29"/>
        <end position="54"/>
    </location>
</feature>
<dbReference type="PANTHER" id="PTHR11638:SF175">
    <property type="entry name" value="ATP-DEPENDENT CLP PROTEASE, ATP-BINDING SUBUNIT CLPC"/>
    <property type="match status" value="1"/>
</dbReference>
<evidence type="ECO:0000313" key="8">
    <source>
        <dbReference type="Proteomes" id="UP000285655"/>
    </source>
</evidence>
<dbReference type="Pfam" id="PF07724">
    <property type="entry name" value="AAA_2"/>
    <property type="match status" value="1"/>
</dbReference>
<evidence type="ECO:0000256" key="4">
    <source>
        <dbReference type="SAM" id="Phobius"/>
    </source>
</evidence>
<evidence type="ECO:0000256" key="3">
    <source>
        <dbReference type="ARBA" id="ARBA00023186"/>
    </source>
</evidence>
<dbReference type="GO" id="GO:0005737">
    <property type="term" value="C:cytoplasm"/>
    <property type="evidence" value="ECO:0007669"/>
    <property type="project" value="TreeGrafter"/>
</dbReference>
<keyword evidence="4" id="KW-0812">Transmembrane</keyword>
<dbReference type="Pfam" id="PF10431">
    <property type="entry name" value="ClpB_D2-small"/>
    <property type="match status" value="1"/>
</dbReference>
<dbReference type="Gene3D" id="3.40.50.300">
    <property type="entry name" value="P-loop containing nucleotide triphosphate hydrolases"/>
    <property type="match status" value="2"/>
</dbReference>
<dbReference type="InterPro" id="IPR019489">
    <property type="entry name" value="Clp_ATPase_C"/>
</dbReference>
<keyword evidence="2 7" id="KW-0067">ATP-binding</keyword>
<dbReference type="GO" id="GO:0005524">
    <property type="term" value="F:ATP binding"/>
    <property type="evidence" value="ECO:0007669"/>
    <property type="project" value="UniProtKB-KW"/>
</dbReference>
<evidence type="ECO:0000313" key="7">
    <source>
        <dbReference type="EMBL" id="RJO62054.1"/>
    </source>
</evidence>
<dbReference type="InterPro" id="IPR027417">
    <property type="entry name" value="P-loop_NTPase"/>
</dbReference>
<comment type="caution">
    <text evidence="7">The sequence shown here is derived from an EMBL/GenBank/DDBJ whole genome shotgun (WGS) entry which is preliminary data.</text>
</comment>
<keyword evidence="3" id="KW-0143">Chaperone</keyword>
<keyword evidence="4" id="KW-1133">Transmembrane helix</keyword>
<dbReference type="PRINTS" id="PR00300">
    <property type="entry name" value="CLPPROTEASEA"/>
</dbReference>
<dbReference type="AlphaFoldDB" id="A0A419DFZ8"/>
<evidence type="ECO:0000256" key="1">
    <source>
        <dbReference type="ARBA" id="ARBA00022741"/>
    </source>
</evidence>